<accession>A0ABU6S3P1</accession>
<evidence type="ECO:0000313" key="2">
    <source>
        <dbReference type="Proteomes" id="UP001341840"/>
    </source>
</evidence>
<dbReference type="Proteomes" id="UP001341840">
    <property type="component" value="Unassembled WGS sequence"/>
</dbReference>
<sequence>MVLKNVKEIATIVALVAHSHLNLNNLPSNVSLHIEDISLNSFTTFRVFVHHTAAQTARLAARTTLSRSSRTSHKYSLKPDQLTIGSDTTCWATVGSKTVEERL</sequence>
<evidence type="ECO:0000313" key="1">
    <source>
        <dbReference type="EMBL" id="MED6131020.1"/>
    </source>
</evidence>
<name>A0ABU6S3P1_9FABA</name>
<comment type="caution">
    <text evidence="1">The sequence shown here is derived from an EMBL/GenBank/DDBJ whole genome shotgun (WGS) entry which is preliminary data.</text>
</comment>
<proteinExistence type="predicted"/>
<dbReference type="EMBL" id="JASCZI010060427">
    <property type="protein sequence ID" value="MED6131020.1"/>
    <property type="molecule type" value="Genomic_DNA"/>
</dbReference>
<organism evidence="1 2">
    <name type="scientific">Stylosanthes scabra</name>
    <dbReference type="NCBI Taxonomy" id="79078"/>
    <lineage>
        <taxon>Eukaryota</taxon>
        <taxon>Viridiplantae</taxon>
        <taxon>Streptophyta</taxon>
        <taxon>Embryophyta</taxon>
        <taxon>Tracheophyta</taxon>
        <taxon>Spermatophyta</taxon>
        <taxon>Magnoliopsida</taxon>
        <taxon>eudicotyledons</taxon>
        <taxon>Gunneridae</taxon>
        <taxon>Pentapetalae</taxon>
        <taxon>rosids</taxon>
        <taxon>fabids</taxon>
        <taxon>Fabales</taxon>
        <taxon>Fabaceae</taxon>
        <taxon>Papilionoideae</taxon>
        <taxon>50 kb inversion clade</taxon>
        <taxon>dalbergioids sensu lato</taxon>
        <taxon>Dalbergieae</taxon>
        <taxon>Pterocarpus clade</taxon>
        <taxon>Stylosanthes</taxon>
    </lineage>
</organism>
<reference evidence="1 2" key="1">
    <citation type="journal article" date="2023" name="Plants (Basel)">
        <title>Bridging the Gap: Combining Genomics and Transcriptomics Approaches to Understand Stylosanthes scabra, an Orphan Legume from the Brazilian Caatinga.</title>
        <authorList>
            <person name="Ferreira-Neto J.R.C."/>
            <person name="da Silva M.D."/>
            <person name="Binneck E."/>
            <person name="de Melo N.F."/>
            <person name="da Silva R.H."/>
            <person name="de Melo A.L.T.M."/>
            <person name="Pandolfi V."/>
            <person name="Bustamante F.O."/>
            <person name="Brasileiro-Vidal A.C."/>
            <person name="Benko-Iseppon A.M."/>
        </authorList>
    </citation>
    <scope>NUCLEOTIDE SEQUENCE [LARGE SCALE GENOMIC DNA]</scope>
    <source>
        <tissue evidence="1">Leaves</tissue>
    </source>
</reference>
<keyword evidence="2" id="KW-1185">Reference proteome</keyword>
<gene>
    <name evidence="1" type="ORF">PIB30_005973</name>
</gene>
<protein>
    <submittedName>
        <fullName evidence="1">Uncharacterized protein</fullName>
    </submittedName>
</protein>